<proteinExistence type="predicted"/>
<feature type="coiled-coil region" evidence="7">
    <location>
        <begin position="661"/>
        <end position="688"/>
    </location>
</feature>
<dbReference type="EMBL" id="CP038810">
    <property type="protein sequence ID" value="QBZ96588.1"/>
    <property type="molecule type" value="Genomic_DNA"/>
</dbReference>
<dbReference type="SUPFAM" id="SSF47384">
    <property type="entry name" value="Homodimeric domain of signal transducing histidine kinase"/>
    <property type="match status" value="1"/>
</dbReference>
<dbReference type="Pfam" id="PF02518">
    <property type="entry name" value="HATPase_c"/>
    <property type="match status" value="1"/>
</dbReference>
<evidence type="ECO:0000259" key="10">
    <source>
        <dbReference type="PROSITE" id="PS50113"/>
    </source>
</evidence>
<dbReference type="InterPro" id="IPR004358">
    <property type="entry name" value="Sig_transdc_His_kin-like_C"/>
</dbReference>
<dbReference type="Gene3D" id="3.30.450.260">
    <property type="entry name" value="Haem NO binding associated domain"/>
    <property type="match status" value="1"/>
</dbReference>
<reference evidence="11 12" key="1">
    <citation type="submission" date="2019-04" db="EMBL/GenBank/DDBJ databases">
        <title>Flavobacterium sp. GS03.</title>
        <authorList>
            <person name="Kim H."/>
        </authorList>
    </citation>
    <scope>NUCLEOTIDE SEQUENCE [LARGE SCALE GENOMIC DNA]</scope>
    <source>
        <strain evidence="11 12">GS03</strain>
    </source>
</reference>
<keyword evidence="6" id="KW-0141">cGMP biosynthesis</keyword>
<comment type="catalytic activity">
    <reaction evidence="1">
        <text>ATP + protein L-histidine = ADP + protein N-phospho-L-histidine.</text>
        <dbReference type="EC" id="2.7.13.3"/>
    </reaction>
</comment>
<accession>A0A4P7PPL5</accession>
<keyword evidence="12" id="KW-1185">Reference proteome</keyword>
<dbReference type="PROSITE" id="PS50112">
    <property type="entry name" value="PAS"/>
    <property type="match status" value="3"/>
</dbReference>
<dbReference type="CDD" id="cd00130">
    <property type="entry name" value="PAS"/>
    <property type="match status" value="3"/>
</dbReference>
<dbReference type="Gene3D" id="3.30.450.20">
    <property type="entry name" value="PAS domain"/>
    <property type="match status" value="4"/>
</dbReference>
<dbReference type="AlphaFoldDB" id="A0A4P7PPL5"/>
<dbReference type="InterPro" id="IPR011645">
    <property type="entry name" value="HNOB_dom_associated"/>
</dbReference>
<keyword evidence="7" id="KW-0175">Coiled coil</keyword>
<dbReference type="SMART" id="SM00388">
    <property type="entry name" value="HisKA"/>
    <property type="match status" value="1"/>
</dbReference>
<dbReference type="KEGG" id="fsn:GS03_00061"/>
<feature type="domain" description="PAS" evidence="9">
    <location>
        <begin position="545"/>
        <end position="610"/>
    </location>
</feature>
<evidence type="ECO:0000256" key="7">
    <source>
        <dbReference type="SAM" id="Coils"/>
    </source>
</evidence>
<dbReference type="SMART" id="SM00387">
    <property type="entry name" value="HATPase_c"/>
    <property type="match status" value="1"/>
</dbReference>
<dbReference type="InterPro" id="IPR003661">
    <property type="entry name" value="HisK_dim/P_dom"/>
</dbReference>
<feature type="domain" description="Histidine kinase" evidence="8">
    <location>
        <begin position="688"/>
        <end position="897"/>
    </location>
</feature>
<evidence type="ECO:0000256" key="5">
    <source>
        <dbReference type="ARBA" id="ARBA00022777"/>
    </source>
</evidence>
<keyword evidence="5 11" id="KW-0418">Kinase</keyword>
<evidence type="ECO:0000256" key="6">
    <source>
        <dbReference type="ARBA" id="ARBA00023293"/>
    </source>
</evidence>
<dbReference type="RefSeq" id="WP_136150591.1">
    <property type="nucleotide sequence ID" value="NZ_CP038810.1"/>
</dbReference>
<sequence length="900" mass="103986">MTDLQFVFTDTSLNTIFPFYILIDENLTIKSFGNSIAKMMPDLEEDKLFTDYFTVIRPFKENVNPKNFKTLLHKSIIFTFKGFNSLTLKGQFERQNSSFLFLGSPWFMSLEEVSQKKLEPSDFAFHDSLLDILHVLKNQEKNNNELKRLIKTIDEQSKQLKIDKEELNRLSLVASANKNGVVFTQPQGEIFWCNEAFANLTGYSQNEIIGKSIIEVGRGKLSNKKEIYKMVEAFYKGNAFDVEYVYVKKQGGTFRSKITGQPILDSKGFVSQYFAIIEDITIEKEREEQLVLLSSIAEKNSNPVFISDKDGKIEWVNSSFLELTEYNLEEIIGERPDTLLHGPETNLKTVNYLNEQIKNGLPFNCEIINYTKFKQEYWVRIQGQALHDEYGKIKKYFTIQEDISLEKEFSQQLIESQNRLNSLIANLQSGILFEDENKKILLANSKFCSLFKIEADPDLLKGFDSELIAVGIKDFFKDPNQFKDRLTEILNQKEIVIAETIELADGRVLERSFIPIYKGEKLDGNLWSYEDVTIKKKYRESLEAEREKYSNIIANMNMGLLEVDNNDIIKLANQSFLEMSGFKMEELIGHKTSELFVDPQNKLLLRDKIKDRTIGLSNSYEIIINTKEGKEKYWLISGAPNYNVNGEVIGSIGIHLDITEQKKLELQKEQLLKRLEIKNERLNEYAHMVSHDLKSPLRSIHSLITWIKDDNKDLFNETTVQYFELIEDKVEKMDNLIQGILTYSKVDSSKELTEKIDLNEIITNIIQIIHIPENVTVTIKKELPILETDRFRMQQLFQNIISNAVNYIDKKEGFVEIDYEEIGNDFVFSIKDNGQGIDTKYQVKIFDLFQSFSEEAKSTGIGLTIVKRIVDNYNGTIWLESSLGIGTTFFIKLPKGHGKT</sequence>
<evidence type="ECO:0000256" key="3">
    <source>
        <dbReference type="ARBA" id="ARBA00022679"/>
    </source>
</evidence>
<dbReference type="PANTHER" id="PTHR43304">
    <property type="entry name" value="PHYTOCHROME-LIKE PROTEIN CPH1"/>
    <property type="match status" value="1"/>
</dbReference>
<dbReference type="Proteomes" id="UP000296862">
    <property type="component" value="Chromosome"/>
</dbReference>
<gene>
    <name evidence="11" type="primary">sasA_2</name>
    <name evidence="11" type="ORF">GS03_00061</name>
</gene>
<dbReference type="SMART" id="SM00086">
    <property type="entry name" value="PAC"/>
    <property type="match status" value="3"/>
</dbReference>
<evidence type="ECO:0000256" key="2">
    <source>
        <dbReference type="ARBA" id="ARBA00022553"/>
    </source>
</evidence>
<dbReference type="InterPro" id="IPR003594">
    <property type="entry name" value="HATPase_dom"/>
</dbReference>
<name>A0A4P7PPL5_9FLAO</name>
<dbReference type="Gene3D" id="1.10.287.130">
    <property type="match status" value="1"/>
</dbReference>
<evidence type="ECO:0000259" key="9">
    <source>
        <dbReference type="PROSITE" id="PS50112"/>
    </source>
</evidence>
<dbReference type="InterPro" id="IPR042463">
    <property type="entry name" value="HNOB_dom_associated_sf"/>
</dbReference>
<dbReference type="SMART" id="SM00091">
    <property type="entry name" value="PAS"/>
    <property type="match status" value="4"/>
</dbReference>
<dbReference type="InterPro" id="IPR000700">
    <property type="entry name" value="PAS-assoc_C"/>
</dbReference>
<keyword evidence="4" id="KW-0547">Nucleotide-binding</keyword>
<organism evidence="11 12">
    <name type="scientific">Flavobacterium sangjuense</name>
    <dbReference type="NCBI Taxonomy" id="2518177"/>
    <lineage>
        <taxon>Bacteria</taxon>
        <taxon>Pseudomonadati</taxon>
        <taxon>Bacteroidota</taxon>
        <taxon>Flavobacteriia</taxon>
        <taxon>Flavobacteriales</taxon>
        <taxon>Flavobacteriaceae</taxon>
        <taxon>Flavobacterium</taxon>
    </lineage>
</organism>
<evidence type="ECO:0000256" key="4">
    <source>
        <dbReference type="ARBA" id="ARBA00022741"/>
    </source>
</evidence>
<dbReference type="InterPro" id="IPR000014">
    <property type="entry name" value="PAS"/>
</dbReference>
<feature type="domain" description="PAC" evidence="10">
    <location>
        <begin position="618"/>
        <end position="670"/>
    </location>
</feature>
<dbReference type="PROSITE" id="PS50113">
    <property type="entry name" value="PAC"/>
    <property type="match status" value="3"/>
</dbReference>
<evidence type="ECO:0000259" key="8">
    <source>
        <dbReference type="PROSITE" id="PS50109"/>
    </source>
</evidence>
<dbReference type="PANTHER" id="PTHR43304:SF1">
    <property type="entry name" value="PAC DOMAIN-CONTAINING PROTEIN"/>
    <property type="match status" value="1"/>
</dbReference>
<feature type="domain" description="PAC" evidence="10">
    <location>
        <begin position="361"/>
        <end position="415"/>
    </location>
</feature>
<keyword evidence="3 11" id="KW-0808">Transferase</keyword>
<evidence type="ECO:0000313" key="11">
    <source>
        <dbReference type="EMBL" id="QBZ96588.1"/>
    </source>
</evidence>
<dbReference type="SUPFAM" id="SSF55785">
    <property type="entry name" value="PYP-like sensor domain (PAS domain)"/>
    <property type="match status" value="4"/>
</dbReference>
<dbReference type="InterPro" id="IPR001610">
    <property type="entry name" value="PAC"/>
</dbReference>
<dbReference type="GO" id="GO:0004383">
    <property type="term" value="F:guanylate cyclase activity"/>
    <property type="evidence" value="ECO:0007669"/>
    <property type="project" value="InterPro"/>
</dbReference>
<protein>
    <submittedName>
        <fullName evidence="11">Adaptive-response sensory-kinase SasA</fullName>
        <ecNumber evidence="11">2.7.-.-</ecNumber>
    </submittedName>
</protein>
<dbReference type="InterPro" id="IPR036890">
    <property type="entry name" value="HATPase_C_sf"/>
</dbReference>
<dbReference type="InterPro" id="IPR005467">
    <property type="entry name" value="His_kinase_dom"/>
</dbReference>
<evidence type="ECO:0000313" key="12">
    <source>
        <dbReference type="Proteomes" id="UP000296862"/>
    </source>
</evidence>
<feature type="domain" description="PAS" evidence="9">
    <location>
        <begin position="289"/>
        <end position="360"/>
    </location>
</feature>
<feature type="coiled-coil region" evidence="7">
    <location>
        <begin position="136"/>
        <end position="170"/>
    </location>
</feature>
<keyword evidence="2" id="KW-0597">Phosphoprotein</keyword>
<dbReference type="PROSITE" id="PS50109">
    <property type="entry name" value="HIS_KIN"/>
    <property type="match status" value="1"/>
</dbReference>
<dbReference type="InterPro" id="IPR035965">
    <property type="entry name" value="PAS-like_dom_sf"/>
</dbReference>
<dbReference type="InterPro" id="IPR036097">
    <property type="entry name" value="HisK_dim/P_sf"/>
</dbReference>
<dbReference type="Gene3D" id="3.30.565.10">
    <property type="entry name" value="Histidine kinase-like ATPase, C-terminal domain"/>
    <property type="match status" value="1"/>
</dbReference>
<dbReference type="GO" id="GO:0000166">
    <property type="term" value="F:nucleotide binding"/>
    <property type="evidence" value="ECO:0007669"/>
    <property type="project" value="UniProtKB-KW"/>
</dbReference>
<dbReference type="PRINTS" id="PR00344">
    <property type="entry name" value="BCTRLSENSOR"/>
</dbReference>
<dbReference type="EC" id="2.7.-.-" evidence="11"/>
<dbReference type="Pfam" id="PF07701">
    <property type="entry name" value="HNOBA"/>
    <property type="match status" value="2"/>
</dbReference>
<dbReference type="CDD" id="cd00082">
    <property type="entry name" value="HisKA"/>
    <property type="match status" value="1"/>
</dbReference>
<evidence type="ECO:0000256" key="1">
    <source>
        <dbReference type="ARBA" id="ARBA00000085"/>
    </source>
</evidence>
<feature type="domain" description="PAS" evidence="9">
    <location>
        <begin position="166"/>
        <end position="214"/>
    </location>
</feature>
<dbReference type="NCBIfam" id="TIGR00229">
    <property type="entry name" value="sensory_box"/>
    <property type="match status" value="3"/>
</dbReference>
<dbReference type="GO" id="GO:0000155">
    <property type="term" value="F:phosphorelay sensor kinase activity"/>
    <property type="evidence" value="ECO:0007669"/>
    <property type="project" value="InterPro"/>
</dbReference>
<dbReference type="Pfam" id="PF00512">
    <property type="entry name" value="HisKA"/>
    <property type="match status" value="1"/>
</dbReference>
<dbReference type="Pfam" id="PF13188">
    <property type="entry name" value="PAS_8"/>
    <property type="match status" value="1"/>
</dbReference>
<feature type="domain" description="PAC" evidence="10">
    <location>
        <begin position="240"/>
        <end position="292"/>
    </location>
</feature>
<dbReference type="OrthoDB" id="9781208at2"/>
<dbReference type="SUPFAM" id="SSF55874">
    <property type="entry name" value="ATPase domain of HSP90 chaperone/DNA topoisomerase II/histidine kinase"/>
    <property type="match status" value="1"/>
</dbReference>
<dbReference type="InterPro" id="IPR052162">
    <property type="entry name" value="Sensor_kinase/Photoreceptor"/>
</dbReference>
<dbReference type="Pfam" id="PF13426">
    <property type="entry name" value="PAS_9"/>
    <property type="match status" value="3"/>
</dbReference>